<gene>
    <name evidence="1" type="ORF">PSYMO_34599</name>
</gene>
<feature type="non-terminal residue" evidence="1">
    <location>
        <position position="1"/>
    </location>
</feature>
<accession>A0A656GL23</accession>
<sequence>DLLGIKAFAAAILAQVDLGQIRSHDTETKALPAPGRLEESKKIPRRANLKECLVLK</sequence>
<dbReference type="AlphaFoldDB" id="A0A656GL23"/>
<dbReference type="EMBL" id="AEAG01002130">
    <property type="protein sequence ID" value="EGH26294.1"/>
    <property type="molecule type" value="Genomic_DNA"/>
</dbReference>
<name>A0A656GL23_PSEA0</name>
<reference evidence="1 2" key="1">
    <citation type="journal article" date="2011" name="PLoS Pathog.">
        <title>Dynamic evolution of pathogenicity revealed by sequencing and comparative genomics of 19 Pseudomonas syringae isolates.</title>
        <authorList>
            <person name="Baltrus D.A."/>
            <person name="Nishimura M.T."/>
            <person name="Romanchuk A."/>
            <person name="Chang J.H."/>
            <person name="Mukhtar M.S."/>
            <person name="Cherkis K."/>
            <person name="Roach J."/>
            <person name="Grant S.R."/>
            <person name="Jones C.D."/>
            <person name="Dangl J.L."/>
        </authorList>
    </citation>
    <scope>NUCLEOTIDE SEQUENCE [LARGE SCALE GENOMIC DNA]</scope>
    <source>
        <strain evidence="1 2">301020</strain>
    </source>
</reference>
<evidence type="ECO:0000313" key="1">
    <source>
        <dbReference type="EMBL" id="EGH26294.1"/>
    </source>
</evidence>
<organism evidence="1 2">
    <name type="scientific">Pseudomonas amygdali pv. mori str. 301020</name>
    <dbReference type="NCBI Taxonomy" id="629261"/>
    <lineage>
        <taxon>Bacteria</taxon>
        <taxon>Pseudomonadati</taxon>
        <taxon>Pseudomonadota</taxon>
        <taxon>Gammaproteobacteria</taxon>
        <taxon>Pseudomonadales</taxon>
        <taxon>Pseudomonadaceae</taxon>
        <taxon>Pseudomonas</taxon>
        <taxon>Pseudomonas amygdali</taxon>
    </lineage>
</organism>
<evidence type="ECO:0000313" key="2">
    <source>
        <dbReference type="Proteomes" id="UP000003465"/>
    </source>
</evidence>
<comment type="caution">
    <text evidence="1">The sequence shown here is derived from an EMBL/GenBank/DDBJ whole genome shotgun (WGS) entry which is preliminary data.</text>
</comment>
<dbReference type="Proteomes" id="UP000003465">
    <property type="component" value="Unassembled WGS sequence"/>
</dbReference>
<protein>
    <submittedName>
        <fullName evidence="1">Uncharacterized protein</fullName>
    </submittedName>
</protein>
<proteinExistence type="predicted"/>